<accession>A0ABV3Q3U9</accession>
<evidence type="ECO:0000256" key="3">
    <source>
        <dbReference type="ARBA" id="ARBA00023110"/>
    </source>
</evidence>
<evidence type="ECO:0000313" key="8">
    <source>
        <dbReference type="EMBL" id="MEW9502008.1"/>
    </source>
</evidence>
<dbReference type="EMBL" id="JBFMIA010000006">
    <property type="protein sequence ID" value="MEW9502008.1"/>
    <property type="molecule type" value="Genomic_DNA"/>
</dbReference>
<dbReference type="SUPFAM" id="SSF50891">
    <property type="entry name" value="Cyclophilin-like"/>
    <property type="match status" value="1"/>
</dbReference>
<evidence type="ECO:0000256" key="2">
    <source>
        <dbReference type="ARBA" id="ARBA00002388"/>
    </source>
</evidence>
<dbReference type="PROSITE" id="PS50072">
    <property type="entry name" value="CSA_PPIASE_2"/>
    <property type="match status" value="1"/>
</dbReference>
<evidence type="ECO:0000259" key="7">
    <source>
        <dbReference type="PROSITE" id="PS50072"/>
    </source>
</evidence>
<gene>
    <name evidence="8" type="ORF">AB1471_09360</name>
</gene>
<dbReference type="InterPro" id="IPR002130">
    <property type="entry name" value="Cyclophilin-type_PPIase_dom"/>
</dbReference>
<dbReference type="EC" id="5.2.1.8" evidence="5"/>
<dbReference type="PANTHER" id="PTHR45625:SF4">
    <property type="entry name" value="PEPTIDYLPROLYL ISOMERASE DOMAIN AND WD REPEAT-CONTAINING PROTEIN 1"/>
    <property type="match status" value="1"/>
</dbReference>
<proteinExistence type="inferred from homology"/>
<evidence type="ECO:0000256" key="5">
    <source>
        <dbReference type="RuleBase" id="RU363019"/>
    </source>
</evidence>
<name>A0ABV3Q3U9_9BACL</name>
<evidence type="ECO:0000256" key="1">
    <source>
        <dbReference type="ARBA" id="ARBA00000971"/>
    </source>
</evidence>
<dbReference type="InterPro" id="IPR029000">
    <property type="entry name" value="Cyclophilin-like_dom_sf"/>
</dbReference>
<keyword evidence="5" id="KW-0732">Signal</keyword>
<sequence>MKIRLMSLLLLLILVLAACGSTNDGVSSGENEDDKEPPVEDEVDNEATDEEQPTVFPQLSTEVGENEPVVEMTTNMGVIKIKLFPEYAPKAVENFLTHSKDGYYDGVTFHRVINDFMIQGGDPTGTGEGGESIYGKAFEDEFSRSLVNLRGALSMANYGENTNGSQFFIVQNKVVNDSQLSDELPEEIIEAYKENGGTPLLDFKHTVFGQVIEGLEVVDEIAAVNVDSLDKPDEDVIIEKIEVIQE</sequence>
<dbReference type="Pfam" id="PF00160">
    <property type="entry name" value="Pro_isomerase"/>
    <property type="match status" value="1"/>
</dbReference>
<dbReference type="PROSITE" id="PS00170">
    <property type="entry name" value="CSA_PPIASE_1"/>
    <property type="match status" value="1"/>
</dbReference>
<dbReference type="PRINTS" id="PR00153">
    <property type="entry name" value="CSAPPISMRASE"/>
</dbReference>
<dbReference type="RefSeq" id="WP_367779492.1">
    <property type="nucleotide sequence ID" value="NZ_JBFMIA010000006.1"/>
</dbReference>
<feature type="chain" id="PRO_5045010108" description="Peptidyl-prolyl cis-trans isomerase" evidence="5">
    <location>
        <begin position="18"/>
        <end position="246"/>
    </location>
</feature>
<dbReference type="InterPro" id="IPR020892">
    <property type="entry name" value="Cyclophilin-type_PPIase_CS"/>
</dbReference>
<feature type="domain" description="PPIase cyclophilin-type" evidence="7">
    <location>
        <begin position="74"/>
        <end position="243"/>
    </location>
</feature>
<dbReference type="PROSITE" id="PS51257">
    <property type="entry name" value="PROKAR_LIPOPROTEIN"/>
    <property type="match status" value="1"/>
</dbReference>
<dbReference type="Gene3D" id="2.40.100.10">
    <property type="entry name" value="Cyclophilin-like"/>
    <property type="match status" value="1"/>
</dbReference>
<dbReference type="Proteomes" id="UP001556040">
    <property type="component" value="Unassembled WGS sequence"/>
</dbReference>
<organism evidence="8 9">
    <name type="scientific">Jeotgalibacillus marinus</name>
    <dbReference type="NCBI Taxonomy" id="86667"/>
    <lineage>
        <taxon>Bacteria</taxon>
        <taxon>Bacillati</taxon>
        <taxon>Bacillota</taxon>
        <taxon>Bacilli</taxon>
        <taxon>Bacillales</taxon>
        <taxon>Caryophanaceae</taxon>
        <taxon>Jeotgalibacillus</taxon>
    </lineage>
</organism>
<evidence type="ECO:0000256" key="4">
    <source>
        <dbReference type="ARBA" id="ARBA00023235"/>
    </source>
</evidence>
<protein>
    <recommendedName>
        <fullName evidence="5">Peptidyl-prolyl cis-trans isomerase</fullName>
        <shortName evidence="5">PPIase</shortName>
        <ecNumber evidence="5">5.2.1.8</ecNumber>
    </recommendedName>
</protein>
<comment type="function">
    <text evidence="2 5">PPIases accelerate the folding of proteins. It catalyzes the cis-trans isomerization of proline imidic peptide bonds in oligopeptides.</text>
</comment>
<comment type="catalytic activity">
    <reaction evidence="1 5">
        <text>[protein]-peptidylproline (omega=180) = [protein]-peptidylproline (omega=0)</text>
        <dbReference type="Rhea" id="RHEA:16237"/>
        <dbReference type="Rhea" id="RHEA-COMP:10747"/>
        <dbReference type="Rhea" id="RHEA-COMP:10748"/>
        <dbReference type="ChEBI" id="CHEBI:83833"/>
        <dbReference type="ChEBI" id="CHEBI:83834"/>
        <dbReference type="EC" id="5.2.1.8"/>
    </reaction>
</comment>
<feature type="signal peptide" evidence="5">
    <location>
        <begin position="1"/>
        <end position="17"/>
    </location>
</feature>
<dbReference type="GO" id="GO:0003755">
    <property type="term" value="F:peptidyl-prolyl cis-trans isomerase activity"/>
    <property type="evidence" value="ECO:0007669"/>
    <property type="project" value="UniProtKB-EC"/>
</dbReference>
<dbReference type="InterPro" id="IPR044666">
    <property type="entry name" value="Cyclophilin_A-like"/>
</dbReference>
<feature type="region of interest" description="Disordered" evidence="6">
    <location>
        <begin position="24"/>
        <end position="53"/>
    </location>
</feature>
<keyword evidence="4 5" id="KW-0413">Isomerase</keyword>
<comment type="caution">
    <text evidence="8">The sequence shown here is derived from an EMBL/GenBank/DDBJ whole genome shotgun (WGS) entry which is preliminary data.</text>
</comment>
<comment type="similarity">
    <text evidence="5">Belongs to the cyclophilin-type PPIase family.</text>
</comment>
<dbReference type="PANTHER" id="PTHR45625">
    <property type="entry name" value="PEPTIDYL-PROLYL CIS-TRANS ISOMERASE-RELATED"/>
    <property type="match status" value="1"/>
</dbReference>
<evidence type="ECO:0000313" key="9">
    <source>
        <dbReference type="Proteomes" id="UP001556040"/>
    </source>
</evidence>
<keyword evidence="9" id="KW-1185">Reference proteome</keyword>
<keyword evidence="3 5" id="KW-0697">Rotamase</keyword>
<feature type="compositionally biased region" description="Acidic residues" evidence="6">
    <location>
        <begin position="30"/>
        <end position="52"/>
    </location>
</feature>
<reference evidence="8 9" key="1">
    <citation type="journal article" date="1979" name="Int. J. Syst. Evol. Microbiol.">
        <title>Bacillus globisporus subsp. marinus subsp. nov.</title>
        <authorList>
            <person name="Liu H."/>
        </authorList>
    </citation>
    <scope>NUCLEOTIDE SEQUENCE [LARGE SCALE GENOMIC DNA]</scope>
    <source>
        <strain evidence="8 9">DSM 1297</strain>
    </source>
</reference>
<evidence type="ECO:0000256" key="6">
    <source>
        <dbReference type="SAM" id="MobiDB-lite"/>
    </source>
</evidence>